<gene>
    <name evidence="1" type="ORF">N7E81_07685</name>
</gene>
<dbReference type="InterPro" id="IPR024078">
    <property type="entry name" value="LmbE-like_dom_sf"/>
</dbReference>
<dbReference type="EMBL" id="CP106735">
    <property type="protein sequence ID" value="UXX80978.1"/>
    <property type="molecule type" value="Genomic_DNA"/>
</dbReference>
<name>A0ABY6D4E9_9BACT</name>
<accession>A0ABY6D4E9</accession>
<reference evidence="1" key="1">
    <citation type="submission" date="2022-10" db="EMBL/GenBank/DDBJ databases">
        <title>Comparative genomics and taxonomic characterization of three novel marine species of genus Reichenbachiella exhibiting antioxidant and polysaccharide degradation activities.</title>
        <authorList>
            <person name="Muhammad N."/>
            <person name="Lee Y.-J."/>
            <person name="Ko J."/>
            <person name="Kim S.-G."/>
        </authorList>
    </citation>
    <scope>NUCLEOTIDE SEQUENCE</scope>
    <source>
        <strain evidence="1">Wsw4-B4</strain>
    </source>
</reference>
<evidence type="ECO:0000313" key="2">
    <source>
        <dbReference type="Proteomes" id="UP001062165"/>
    </source>
</evidence>
<protein>
    <recommendedName>
        <fullName evidence="3">GlcNAc-PI de-N-acetylase</fullName>
    </recommendedName>
</protein>
<keyword evidence="2" id="KW-1185">Reference proteome</keyword>
<proteinExistence type="predicted"/>
<evidence type="ECO:0008006" key="3">
    <source>
        <dbReference type="Google" id="ProtNLM"/>
    </source>
</evidence>
<dbReference type="RefSeq" id="WP_263052707.1">
    <property type="nucleotide sequence ID" value="NZ_CP106735.1"/>
</dbReference>
<organism evidence="1 2">
    <name type="scientific">Reichenbachiella carrageenanivorans</name>
    <dbReference type="NCBI Taxonomy" id="2979869"/>
    <lineage>
        <taxon>Bacteria</taxon>
        <taxon>Pseudomonadati</taxon>
        <taxon>Bacteroidota</taxon>
        <taxon>Cytophagia</taxon>
        <taxon>Cytophagales</taxon>
        <taxon>Reichenbachiellaceae</taxon>
        <taxon>Reichenbachiella</taxon>
    </lineage>
</organism>
<evidence type="ECO:0000313" key="1">
    <source>
        <dbReference type="EMBL" id="UXX80978.1"/>
    </source>
</evidence>
<dbReference type="Proteomes" id="UP001062165">
    <property type="component" value="Chromosome"/>
</dbReference>
<dbReference type="Gene3D" id="3.40.50.10320">
    <property type="entry name" value="LmbE-like"/>
    <property type="match status" value="1"/>
</dbReference>
<sequence>MKISHIKEVIPETNIMILSPHYDDVLFMLGGYIEALKSANLLSTKQFDIKLIFAQSNYQARTGEGNFDVSTSRIKFATGNRLIEDIQCNNELLGSHNYKYELLNELECFARGKAFANSEMEFPHGMFPDFDENDHVIYERMKDRIRSYAAQSDTAIVFPMAIKEHIDHFIIREAGLFVAKELGVNAHATFYFQEDKPYGGIATAEELARMDCFVTENNLHSCWFEYEPAEMIEMAFKHYISQVEDVYKKGINDRAAYWQDQLLTSRGVDRICKYQA</sequence>